<organism evidence="9 10">
    <name type="scientific">Amylolactobacillus amylotrophicus DSM 20534</name>
    <dbReference type="NCBI Taxonomy" id="1423722"/>
    <lineage>
        <taxon>Bacteria</taxon>
        <taxon>Bacillati</taxon>
        <taxon>Bacillota</taxon>
        <taxon>Bacilli</taxon>
        <taxon>Lactobacillales</taxon>
        <taxon>Lactobacillaceae</taxon>
        <taxon>Amylolactobacillus</taxon>
    </lineage>
</organism>
<gene>
    <name evidence="9" type="ORF">FC62_GL000412</name>
</gene>
<feature type="transmembrane region" description="Helical" evidence="8">
    <location>
        <begin position="212"/>
        <end position="232"/>
    </location>
</feature>
<evidence type="ECO:0000256" key="5">
    <source>
        <dbReference type="ARBA" id="ARBA00022692"/>
    </source>
</evidence>
<feature type="transmembrane region" description="Helical" evidence="8">
    <location>
        <begin position="238"/>
        <end position="260"/>
    </location>
</feature>
<keyword evidence="10" id="KW-1185">Reference proteome</keyword>
<keyword evidence="5 8" id="KW-0812">Transmembrane</keyword>
<keyword evidence="7 8" id="KW-0472">Membrane</keyword>
<comment type="subcellular location">
    <subcellularLocation>
        <location evidence="1">Cell membrane</location>
        <topology evidence="1">Multi-pass membrane protein</topology>
    </subcellularLocation>
</comment>
<feature type="transmembrane region" description="Helical" evidence="8">
    <location>
        <begin position="84"/>
        <end position="107"/>
    </location>
</feature>
<feature type="transmembrane region" description="Helical" evidence="8">
    <location>
        <begin position="113"/>
        <end position="132"/>
    </location>
</feature>
<evidence type="ECO:0000256" key="1">
    <source>
        <dbReference type="ARBA" id="ARBA00004651"/>
    </source>
</evidence>
<keyword evidence="3" id="KW-0813">Transport</keyword>
<dbReference type="PATRIC" id="fig|1423722.3.peg.420"/>
<evidence type="ECO:0000256" key="6">
    <source>
        <dbReference type="ARBA" id="ARBA00022989"/>
    </source>
</evidence>
<dbReference type="RefSeq" id="WP_056946007.1">
    <property type="nucleotide sequence ID" value="NZ_AZCV01000001.1"/>
</dbReference>
<feature type="transmembrane region" description="Helical" evidence="8">
    <location>
        <begin position="269"/>
        <end position="289"/>
    </location>
</feature>
<comment type="similarity">
    <text evidence="2">Belongs to the GRP transporter (TC 2.A.7.5) family.</text>
</comment>
<dbReference type="Pfam" id="PF06800">
    <property type="entry name" value="Sugar_transport"/>
    <property type="match status" value="1"/>
</dbReference>
<dbReference type="Proteomes" id="UP000050909">
    <property type="component" value="Unassembled WGS sequence"/>
</dbReference>
<reference evidence="9 10" key="1">
    <citation type="journal article" date="2015" name="Genome Announc.">
        <title>Expanding the biotechnology potential of lactobacilli through comparative genomics of 213 strains and associated genera.</title>
        <authorList>
            <person name="Sun Z."/>
            <person name="Harris H.M."/>
            <person name="McCann A."/>
            <person name="Guo C."/>
            <person name="Argimon S."/>
            <person name="Zhang W."/>
            <person name="Yang X."/>
            <person name="Jeffery I.B."/>
            <person name="Cooney J.C."/>
            <person name="Kagawa T.F."/>
            <person name="Liu W."/>
            <person name="Song Y."/>
            <person name="Salvetti E."/>
            <person name="Wrobel A."/>
            <person name="Rasinkangas P."/>
            <person name="Parkhill J."/>
            <person name="Rea M.C."/>
            <person name="O'Sullivan O."/>
            <person name="Ritari J."/>
            <person name="Douillard F.P."/>
            <person name="Paul Ross R."/>
            <person name="Yang R."/>
            <person name="Briner A.E."/>
            <person name="Felis G.E."/>
            <person name="de Vos W.M."/>
            <person name="Barrangou R."/>
            <person name="Klaenhammer T.R."/>
            <person name="Caufield P.W."/>
            <person name="Cui Y."/>
            <person name="Zhang H."/>
            <person name="O'Toole P.W."/>
        </authorList>
    </citation>
    <scope>NUCLEOTIDE SEQUENCE [LARGE SCALE GENOMIC DNA]</scope>
    <source>
        <strain evidence="9 10">DSM 20534</strain>
    </source>
</reference>
<dbReference type="AlphaFoldDB" id="A0A0R1H2J1"/>
<evidence type="ECO:0000256" key="3">
    <source>
        <dbReference type="ARBA" id="ARBA00022448"/>
    </source>
</evidence>
<comment type="caution">
    <text evidence="9">The sequence shown here is derived from an EMBL/GenBank/DDBJ whole genome shotgun (WGS) entry which is preliminary data.</text>
</comment>
<evidence type="ECO:0000313" key="9">
    <source>
        <dbReference type="EMBL" id="KRK38723.1"/>
    </source>
</evidence>
<feature type="transmembrane region" description="Helical" evidence="8">
    <location>
        <begin position="39"/>
        <end position="63"/>
    </location>
</feature>
<dbReference type="Gene3D" id="1.10.3730.20">
    <property type="match status" value="1"/>
</dbReference>
<sequence>MNILIAFIPAIFWGIMPITNVKAGGKPINQILGTTMGAFLVSIVIFFITSPGLSSHALLYGILSGASWAFAQMLQFEAFTEIGVSGAMPISTGLQIIGTSLAGIVLFGEWPKTQTKLIGFLAILIIIVGVYLTTISDKKIVHTDKKVDVKKVVLIFVFQIFGYVGYSVFPTLGDLNGKEAFLPQTIGMVGAALLFSLLPSNLKLKPLFDKNTYSNVLSGILFGIAAFGYLLSAKANGIATGFTISQMNVVLATLLGVYVLKEEKSKRELIFTLVGLVLVVAGGIITTIMPQ</sequence>
<evidence type="ECO:0000256" key="7">
    <source>
        <dbReference type="ARBA" id="ARBA00023136"/>
    </source>
</evidence>
<feature type="transmembrane region" description="Helical" evidence="8">
    <location>
        <begin position="181"/>
        <end position="200"/>
    </location>
</feature>
<dbReference type="InterPro" id="IPR037185">
    <property type="entry name" value="EmrE-like"/>
</dbReference>
<protein>
    <submittedName>
        <fullName evidence="9">Ribose transporter</fullName>
    </submittedName>
</protein>
<dbReference type="CDD" id="cd23111">
    <property type="entry name" value="ribose_uptake_RbsU"/>
    <property type="match status" value="1"/>
</dbReference>
<dbReference type="SUPFAM" id="SSF103481">
    <property type="entry name" value="Multidrug resistance efflux transporter EmrE"/>
    <property type="match status" value="2"/>
</dbReference>
<feature type="transmembrane region" description="Helical" evidence="8">
    <location>
        <begin position="152"/>
        <end position="169"/>
    </location>
</feature>
<dbReference type="PANTHER" id="PTHR16119:SF17">
    <property type="entry name" value="TRANSMEMBRANE PROTEIN 144"/>
    <property type="match status" value="1"/>
</dbReference>
<evidence type="ECO:0000256" key="8">
    <source>
        <dbReference type="SAM" id="Phobius"/>
    </source>
</evidence>
<keyword evidence="4" id="KW-0762">Sugar transport</keyword>
<name>A0A0R1H2J1_9LACO</name>
<evidence type="ECO:0000313" key="10">
    <source>
        <dbReference type="Proteomes" id="UP000050909"/>
    </source>
</evidence>
<proteinExistence type="inferred from homology"/>
<dbReference type="EMBL" id="AZCV01000001">
    <property type="protein sequence ID" value="KRK38723.1"/>
    <property type="molecule type" value="Genomic_DNA"/>
</dbReference>
<dbReference type="GO" id="GO:0015144">
    <property type="term" value="F:carbohydrate transmembrane transporter activity"/>
    <property type="evidence" value="ECO:0007669"/>
    <property type="project" value="InterPro"/>
</dbReference>
<evidence type="ECO:0000256" key="2">
    <source>
        <dbReference type="ARBA" id="ARBA00006117"/>
    </source>
</evidence>
<dbReference type="InterPro" id="IPR010651">
    <property type="entry name" value="Sugar_transport"/>
</dbReference>
<keyword evidence="6 8" id="KW-1133">Transmembrane helix</keyword>
<dbReference type="GO" id="GO:0005886">
    <property type="term" value="C:plasma membrane"/>
    <property type="evidence" value="ECO:0007669"/>
    <property type="project" value="UniProtKB-SubCell"/>
</dbReference>
<evidence type="ECO:0000256" key="4">
    <source>
        <dbReference type="ARBA" id="ARBA00022597"/>
    </source>
</evidence>
<dbReference type="PANTHER" id="PTHR16119">
    <property type="entry name" value="TRANSMEMBRANE PROTEIN 144"/>
    <property type="match status" value="1"/>
</dbReference>
<accession>A0A0R1H2J1</accession>